<dbReference type="CDD" id="cd19367">
    <property type="entry name" value="TenA_C_ScTHI20-like"/>
    <property type="match status" value="1"/>
</dbReference>
<dbReference type="PANTHER" id="PTHR20858:SF17">
    <property type="entry name" value="HYDROXYMETHYLPYRIMIDINE_PHOSPHOMETHYLPYRIMIDINE KINASE THI20-RELATED"/>
    <property type="match status" value="1"/>
</dbReference>
<dbReference type="InterPro" id="IPR004305">
    <property type="entry name" value="Thiaminase-2/PQQC"/>
</dbReference>
<dbReference type="GO" id="GO:0005829">
    <property type="term" value="C:cytosol"/>
    <property type="evidence" value="ECO:0007669"/>
    <property type="project" value="TreeGrafter"/>
</dbReference>
<dbReference type="Proteomes" id="UP000287166">
    <property type="component" value="Unassembled WGS sequence"/>
</dbReference>
<dbReference type="InParanoid" id="A0A401GKY7"/>
<dbReference type="CDD" id="cd01169">
    <property type="entry name" value="HMPP_kinase"/>
    <property type="match status" value="1"/>
</dbReference>
<feature type="domain" description="Pyridoxamine kinase/Phosphomethylpyrimidine kinase" evidence="2">
    <location>
        <begin position="18"/>
        <end position="210"/>
    </location>
</feature>
<evidence type="ECO:0000259" key="2">
    <source>
        <dbReference type="Pfam" id="PF08543"/>
    </source>
</evidence>
<dbReference type="GeneID" id="38779737"/>
<dbReference type="AlphaFoldDB" id="A0A401GKY7"/>
<dbReference type="GO" id="GO:0009228">
    <property type="term" value="P:thiamine biosynthetic process"/>
    <property type="evidence" value="ECO:0007669"/>
    <property type="project" value="InterPro"/>
</dbReference>
<evidence type="ECO:0000313" key="4">
    <source>
        <dbReference type="Proteomes" id="UP000287166"/>
    </source>
</evidence>
<dbReference type="NCBIfam" id="TIGR00097">
    <property type="entry name" value="HMP-P_kinase"/>
    <property type="match status" value="1"/>
</dbReference>
<comment type="caution">
    <text evidence="3">The sequence shown here is derived from an EMBL/GenBank/DDBJ whole genome shotgun (WGS) entry which is preliminary data.</text>
</comment>
<protein>
    <submittedName>
        <fullName evidence="3">Hydroxymethylpyrimidine/ phosphomethylpyrimidine kinase</fullName>
    </submittedName>
</protein>
<organism evidence="3 4">
    <name type="scientific">Sparassis crispa</name>
    <dbReference type="NCBI Taxonomy" id="139825"/>
    <lineage>
        <taxon>Eukaryota</taxon>
        <taxon>Fungi</taxon>
        <taxon>Dikarya</taxon>
        <taxon>Basidiomycota</taxon>
        <taxon>Agaricomycotina</taxon>
        <taxon>Agaricomycetes</taxon>
        <taxon>Polyporales</taxon>
        <taxon>Sparassidaceae</taxon>
        <taxon>Sparassis</taxon>
    </lineage>
</organism>
<dbReference type="SUPFAM" id="SSF53613">
    <property type="entry name" value="Ribokinase-like"/>
    <property type="match status" value="1"/>
</dbReference>
<name>A0A401GKY7_9APHY</name>
<dbReference type="Pfam" id="PF08543">
    <property type="entry name" value="Phos_pyr_kin"/>
    <property type="match status" value="2"/>
</dbReference>
<dbReference type="InterPro" id="IPR013749">
    <property type="entry name" value="PM/HMP-P_kinase-1"/>
</dbReference>
<evidence type="ECO:0000313" key="3">
    <source>
        <dbReference type="EMBL" id="GBE82820.1"/>
    </source>
</evidence>
<gene>
    <name evidence="3" type="ORF">SCP_0412070</name>
</gene>
<dbReference type="InterPro" id="IPR004399">
    <property type="entry name" value="HMP/HMP-P_kinase_dom"/>
</dbReference>
<dbReference type="OrthoDB" id="10028886at2759"/>
<accession>A0A401GKY7</accession>
<dbReference type="STRING" id="139825.A0A401GKY7"/>
<keyword evidence="4" id="KW-1185">Reference proteome</keyword>
<dbReference type="Pfam" id="PF03070">
    <property type="entry name" value="TENA_THI-4"/>
    <property type="match status" value="1"/>
</dbReference>
<evidence type="ECO:0000259" key="1">
    <source>
        <dbReference type="Pfam" id="PF03070"/>
    </source>
</evidence>
<proteinExistence type="predicted"/>
<dbReference type="SUPFAM" id="SSF48613">
    <property type="entry name" value="Heme oxygenase-like"/>
    <property type="match status" value="1"/>
</dbReference>
<feature type="domain" description="Thiaminase-2/PQQC" evidence="1">
    <location>
        <begin position="342"/>
        <end position="551"/>
    </location>
</feature>
<keyword evidence="3" id="KW-0418">Kinase</keyword>
<keyword evidence="3" id="KW-0808">Transferase</keyword>
<dbReference type="Gene3D" id="1.20.910.10">
    <property type="entry name" value="Heme oxygenase-like"/>
    <property type="match status" value="1"/>
</dbReference>
<dbReference type="Gene3D" id="3.40.1190.20">
    <property type="match status" value="1"/>
</dbReference>
<dbReference type="EMBL" id="BFAD01000004">
    <property type="protein sequence ID" value="GBE82820.1"/>
    <property type="molecule type" value="Genomic_DNA"/>
</dbReference>
<dbReference type="GO" id="GO:0008972">
    <property type="term" value="F:phosphomethylpyrimidine kinase activity"/>
    <property type="evidence" value="ECO:0007669"/>
    <property type="project" value="InterPro"/>
</dbReference>
<dbReference type="GO" id="GO:0008902">
    <property type="term" value="F:hydroxymethylpyrimidine kinase activity"/>
    <property type="evidence" value="ECO:0007669"/>
    <property type="project" value="TreeGrafter"/>
</dbReference>
<dbReference type="FunCoup" id="A0A401GKY7">
    <property type="interactions" value="242"/>
</dbReference>
<dbReference type="PANTHER" id="PTHR20858">
    <property type="entry name" value="PHOSPHOMETHYLPYRIMIDINE KINASE"/>
    <property type="match status" value="1"/>
</dbReference>
<dbReference type="InterPro" id="IPR016084">
    <property type="entry name" value="Haem_Oase-like_multi-hlx"/>
</dbReference>
<reference evidence="3 4" key="1">
    <citation type="journal article" date="2018" name="Sci. Rep.">
        <title>Genome sequence of the cauliflower mushroom Sparassis crispa (Hanabiratake) and its association with beneficial usage.</title>
        <authorList>
            <person name="Kiyama R."/>
            <person name="Furutani Y."/>
            <person name="Kawaguchi K."/>
            <person name="Nakanishi T."/>
        </authorList>
    </citation>
    <scope>NUCLEOTIDE SEQUENCE [LARGE SCALE GENOMIC DNA]</scope>
</reference>
<sequence>MASRTSQQPVVMTIAGSDPSGGAGIQADLKTFTALGCYGTSVLTALTAQNTTGVIDVHAPPHNFMYNQLVSVLEDIDIDAIKTGMLFDAGITRTVVRTLASHFHEKQMPPLVCDPVCVSTSGHKLLQPEAIEVIVSELFPLTALVTPNKTEASLLLTHCGLPSKVDDLTDMITAAKNLQSLGPKAVLIKGGHITVTLAEVEQLSIAQPEVRVVRQGLLGENMEILQSVERDLTTGPVVVDVLHHQGGTVLFVRPHVDSTSTHGTGCTLSAALACALAVDEDVVKATQTATMFTHLGIENAIPIGHGFGPLNHLHGITQRSVPKPTPSNPHPLTRALIESTGDIWKAYVQHEFVQQLARGTLSRACFLHFIKQDYLYLKYYARAYGLLVAKSSSFSQIDDATRTITNVINEVSTHRFFCAQWGISEAELSATPESPATTAYGAYILDVGLQGDSSRLVMAVAACLLGYGEVGLWIKRQAALPDTWVKLEGNPYLRWIEDYSGEQYQGAVKLGLETIEAIAVADPPSKRRFEEWQAVWERCTRLEKGFWDMSMGLL</sequence>
<feature type="domain" description="Pyridoxamine kinase/Phosphomethylpyrimidine kinase" evidence="2">
    <location>
        <begin position="236"/>
        <end position="311"/>
    </location>
</feature>
<dbReference type="RefSeq" id="XP_027613733.1">
    <property type="nucleotide sequence ID" value="XM_027757932.1"/>
</dbReference>
<dbReference type="InterPro" id="IPR029056">
    <property type="entry name" value="Ribokinase-like"/>
</dbReference>